<keyword evidence="1" id="KW-0862">Zinc</keyword>
<feature type="coiled-coil region" evidence="2">
    <location>
        <begin position="113"/>
        <end position="161"/>
    </location>
</feature>
<organism evidence="5 6">
    <name type="scientific">Anaeramoeba flamelloides</name>
    <dbReference type="NCBI Taxonomy" id="1746091"/>
    <lineage>
        <taxon>Eukaryota</taxon>
        <taxon>Metamonada</taxon>
        <taxon>Anaeramoebidae</taxon>
        <taxon>Anaeramoeba</taxon>
    </lineage>
</organism>
<feature type="domain" description="B30.2/SPRY" evidence="4">
    <location>
        <begin position="237"/>
        <end position="432"/>
    </location>
</feature>
<dbReference type="GO" id="GO:0008270">
    <property type="term" value="F:zinc ion binding"/>
    <property type="evidence" value="ECO:0007669"/>
    <property type="project" value="UniProtKB-KW"/>
</dbReference>
<dbReference type="InterPro" id="IPR000315">
    <property type="entry name" value="Znf_B-box"/>
</dbReference>
<name>A0AAV7ZTN8_9EUKA</name>
<feature type="domain" description="B box-type" evidence="3">
    <location>
        <begin position="20"/>
        <end position="62"/>
    </location>
</feature>
<feature type="domain" description="B box-type" evidence="3">
    <location>
        <begin position="71"/>
        <end position="112"/>
    </location>
</feature>
<reference evidence="5" key="1">
    <citation type="submission" date="2022-08" db="EMBL/GenBank/DDBJ databases">
        <title>Novel sulphate-reducing endosymbionts in the free-living metamonad Anaeramoeba.</title>
        <authorList>
            <person name="Jerlstrom-Hultqvist J."/>
            <person name="Cepicka I."/>
            <person name="Gallot-Lavallee L."/>
            <person name="Salas-Leiva D."/>
            <person name="Curtis B.A."/>
            <person name="Zahonova K."/>
            <person name="Pipaliya S."/>
            <person name="Dacks J."/>
            <person name="Roger A.J."/>
        </authorList>
    </citation>
    <scope>NUCLEOTIDE SEQUENCE</scope>
    <source>
        <strain evidence="5">Busselton2</strain>
    </source>
</reference>
<sequence>MSNKVNVKLSELPFPIEIDQQKKKCDICETNPAEICCQKCKVNFCSSCEPKSHIPFLLERHKKYYKVLNVNKKIKCKYHSKNPNLFCRQEKRLVCSKCKGICNKQNHEVLQIKEIYRQLYSVIKKDLEEMKKEQISNQLVLEKVQHNKSKINSKIEQLCNEITKDTIQIQKGISDYRNHSITCLKSLKEITNLMFNKLASSVKKQKETQQNETNQLSKIYYLYNEKNDRLAEKLLIQEFYLFQNRKQYNSGRTYNYETFDSNYKSRSIILQNENKTIFHDKQDSSKFGKICGQNNYTKGKSVIEVRVDEFRNASDQINSIRLGVIDTAKKPKINTKKWNFEGLFYLKLKWDKKKTSIEQTRFQNKKKIFKDFAYDLKVGCIITIHLDMKKKNFFFQINQENIGFTFENLPEQVTFFAGLSGQEESLNKITLI</sequence>
<evidence type="ECO:0000259" key="3">
    <source>
        <dbReference type="PROSITE" id="PS50119"/>
    </source>
</evidence>
<dbReference type="InterPro" id="IPR013320">
    <property type="entry name" value="ConA-like_dom_sf"/>
</dbReference>
<gene>
    <name evidence="5" type="ORF">M0812_11204</name>
</gene>
<dbReference type="AlphaFoldDB" id="A0AAV7ZTN8"/>
<accession>A0AAV7ZTN8</accession>
<dbReference type="EMBL" id="JANTQA010000023">
    <property type="protein sequence ID" value="KAJ3445332.1"/>
    <property type="molecule type" value="Genomic_DNA"/>
</dbReference>
<keyword evidence="1" id="KW-0479">Metal-binding</keyword>
<evidence type="ECO:0000256" key="1">
    <source>
        <dbReference type="PROSITE-ProRule" id="PRU00024"/>
    </source>
</evidence>
<dbReference type="InterPro" id="IPR001870">
    <property type="entry name" value="B30.2/SPRY"/>
</dbReference>
<dbReference type="PROSITE" id="PS50188">
    <property type="entry name" value="B302_SPRY"/>
    <property type="match status" value="1"/>
</dbReference>
<dbReference type="Proteomes" id="UP001146793">
    <property type="component" value="Unassembled WGS sequence"/>
</dbReference>
<proteinExistence type="predicted"/>
<keyword evidence="2" id="KW-0175">Coiled coil</keyword>
<comment type="caution">
    <text evidence="5">The sequence shown here is derived from an EMBL/GenBank/DDBJ whole genome shotgun (WGS) entry which is preliminary data.</text>
</comment>
<dbReference type="InterPro" id="IPR043136">
    <property type="entry name" value="B30.2/SPRY_sf"/>
</dbReference>
<dbReference type="Gene3D" id="2.60.120.920">
    <property type="match status" value="1"/>
</dbReference>
<evidence type="ECO:0000259" key="4">
    <source>
        <dbReference type="PROSITE" id="PS50188"/>
    </source>
</evidence>
<dbReference type="SUPFAM" id="SSF49899">
    <property type="entry name" value="Concanavalin A-like lectins/glucanases"/>
    <property type="match status" value="1"/>
</dbReference>
<evidence type="ECO:0000256" key="2">
    <source>
        <dbReference type="SAM" id="Coils"/>
    </source>
</evidence>
<dbReference type="PROSITE" id="PS50119">
    <property type="entry name" value="ZF_BBOX"/>
    <property type="match status" value="2"/>
</dbReference>
<protein>
    <submittedName>
        <fullName evidence="5">E3 ubiquitin-protein ligase trim</fullName>
    </submittedName>
</protein>
<dbReference type="InterPro" id="IPR050143">
    <property type="entry name" value="TRIM/RBCC"/>
</dbReference>
<evidence type="ECO:0000313" key="6">
    <source>
        <dbReference type="Proteomes" id="UP001146793"/>
    </source>
</evidence>
<evidence type="ECO:0000313" key="5">
    <source>
        <dbReference type="EMBL" id="KAJ3445332.1"/>
    </source>
</evidence>
<dbReference type="Gene3D" id="3.30.160.60">
    <property type="entry name" value="Classic Zinc Finger"/>
    <property type="match status" value="1"/>
</dbReference>
<dbReference type="SUPFAM" id="SSF57845">
    <property type="entry name" value="B-box zinc-binding domain"/>
    <property type="match status" value="1"/>
</dbReference>
<keyword evidence="1" id="KW-0863">Zinc-finger</keyword>
<dbReference type="PANTHER" id="PTHR24103">
    <property type="entry name" value="E3 UBIQUITIN-PROTEIN LIGASE TRIM"/>
    <property type="match status" value="1"/>
</dbReference>